<evidence type="ECO:0000256" key="1">
    <source>
        <dbReference type="SAM" id="SignalP"/>
    </source>
</evidence>
<keyword evidence="1" id="KW-0732">Signal</keyword>
<name>A0A2M4D4Y6_ANODA</name>
<dbReference type="EMBL" id="GGFL01007960">
    <property type="protein sequence ID" value="MBW72138.1"/>
    <property type="molecule type" value="Transcribed_RNA"/>
</dbReference>
<evidence type="ECO:0000313" key="2">
    <source>
        <dbReference type="EMBL" id="MBW72138.1"/>
    </source>
</evidence>
<protein>
    <submittedName>
        <fullName evidence="2">Putative secreted protein</fullName>
    </submittedName>
</protein>
<feature type="chain" id="PRO_5014688854" evidence="1">
    <location>
        <begin position="33"/>
        <end position="89"/>
    </location>
</feature>
<dbReference type="AlphaFoldDB" id="A0A2M4D4Y6"/>
<reference evidence="2" key="1">
    <citation type="submission" date="2018-01" db="EMBL/GenBank/DDBJ databases">
        <title>An insight into the sialome of Amazonian anophelines.</title>
        <authorList>
            <person name="Ribeiro J.M."/>
            <person name="Scarpassa V."/>
            <person name="Calvo E."/>
        </authorList>
    </citation>
    <scope>NUCLEOTIDE SEQUENCE</scope>
</reference>
<feature type="signal peptide" evidence="1">
    <location>
        <begin position="1"/>
        <end position="32"/>
    </location>
</feature>
<sequence>MGCRPRCCRHRASWHFLLFCTKCSVLVSRTAAGKRKINKAGIRKVLSKQCICNVGVWEGCAGLTLQKICQQLRIHSSTREVGAARVRFG</sequence>
<proteinExistence type="predicted"/>
<organism evidence="2">
    <name type="scientific">Anopheles darlingi</name>
    <name type="common">Mosquito</name>
    <dbReference type="NCBI Taxonomy" id="43151"/>
    <lineage>
        <taxon>Eukaryota</taxon>
        <taxon>Metazoa</taxon>
        <taxon>Ecdysozoa</taxon>
        <taxon>Arthropoda</taxon>
        <taxon>Hexapoda</taxon>
        <taxon>Insecta</taxon>
        <taxon>Pterygota</taxon>
        <taxon>Neoptera</taxon>
        <taxon>Endopterygota</taxon>
        <taxon>Diptera</taxon>
        <taxon>Nematocera</taxon>
        <taxon>Culicoidea</taxon>
        <taxon>Culicidae</taxon>
        <taxon>Anophelinae</taxon>
        <taxon>Anopheles</taxon>
    </lineage>
</organism>
<accession>A0A2M4D4Y6</accession>